<evidence type="ECO:0000256" key="2">
    <source>
        <dbReference type="ARBA" id="ARBA00022723"/>
    </source>
</evidence>
<dbReference type="Pfam" id="PF08240">
    <property type="entry name" value="ADH_N"/>
    <property type="match status" value="1"/>
</dbReference>
<evidence type="ECO:0000256" key="3">
    <source>
        <dbReference type="ARBA" id="ARBA00022833"/>
    </source>
</evidence>
<dbReference type="InterPro" id="IPR020843">
    <property type="entry name" value="ER"/>
</dbReference>
<dbReference type="FunFam" id="3.90.180.10:FF:000004">
    <property type="entry name" value="probable cinnamyl alcohol dehydrogenase"/>
    <property type="match status" value="1"/>
</dbReference>
<dbReference type="InterPro" id="IPR013149">
    <property type="entry name" value="ADH-like_C"/>
</dbReference>
<dbReference type="InterPro" id="IPR036291">
    <property type="entry name" value="NAD(P)-bd_dom_sf"/>
</dbReference>
<keyword evidence="2 5" id="KW-0479">Metal-binding</keyword>
<evidence type="ECO:0000256" key="4">
    <source>
        <dbReference type="ARBA" id="ARBA00023002"/>
    </source>
</evidence>
<keyword evidence="4" id="KW-0560">Oxidoreductase</keyword>
<name>A0A4R1NMX3_9GAMM</name>
<dbReference type="AlphaFoldDB" id="A0A4R1NMX3"/>
<comment type="caution">
    <text evidence="7">The sequence shown here is derived from an EMBL/GenBank/DDBJ whole genome shotgun (WGS) entry which is preliminary data.</text>
</comment>
<keyword evidence="8" id="KW-1185">Reference proteome</keyword>
<dbReference type="OrthoDB" id="9771084at2"/>
<organism evidence="7 8">
    <name type="scientific">Sodalis ligni</name>
    <dbReference type="NCBI Taxonomy" id="2697027"/>
    <lineage>
        <taxon>Bacteria</taxon>
        <taxon>Pseudomonadati</taxon>
        <taxon>Pseudomonadota</taxon>
        <taxon>Gammaproteobacteria</taxon>
        <taxon>Enterobacterales</taxon>
        <taxon>Bruguierivoracaceae</taxon>
        <taxon>Sodalis</taxon>
    </lineage>
</organism>
<dbReference type="InterPro" id="IPR047109">
    <property type="entry name" value="CAD-like"/>
</dbReference>
<dbReference type="SMART" id="SM00829">
    <property type="entry name" value="PKS_ER"/>
    <property type="match status" value="1"/>
</dbReference>
<dbReference type="InterPro" id="IPR013154">
    <property type="entry name" value="ADH-like_N"/>
</dbReference>
<evidence type="ECO:0000259" key="6">
    <source>
        <dbReference type="SMART" id="SM00829"/>
    </source>
</evidence>
<feature type="domain" description="Enoyl reductase (ER)" evidence="6">
    <location>
        <begin position="12"/>
        <end position="344"/>
    </location>
</feature>
<dbReference type="EMBL" id="SJOI01000001">
    <property type="protein sequence ID" value="TCL06066.1"/>
    <property type="molecule type" value="Genomic_DNA"/>
</dbReference>
<protein>
    <submittedName>
        <fullName evidence="7">Putative zinc-type alcohol dehydrogenase-like protein</fullName>
    </submittedName>
</protein>
<accession>A0A4R1NMX3</accession>
<reference evidence="7 8" key="1">
    <citation type="submission" date="2019-02" db="EMBL/GenBank/DDBJ databases">
        <title>Investigation of anaerobic lignin degradation for improved lignocellulosic biofuels.</title>
        <authorList>
            <person name="Deangelis K."/>
        </authorList>
    </citation>
    <scope>NUCLEOTIDE SEQUENCE [LARGE SCALE GENOMIC DNA]</scope>
    <source>
        <strain evidence="7 8">159R</strain>
    </source>
</reference>
<sequence>MSFKILGYAAQTASSALATYSIDRRDPRQDDVVIDILYCGVCHSDLHQARNDWGFSVFPVVPGHEIIGKVVSVGAGVKKFKVGDTVGVGCLVDSCRHCSSCEQGLEQYCKEVATQTYNDKDRHDGTPTYGGYSEKIVVSEDFVLRIPDNLDAKSAAPLLCAGITTYSPLRHWDVKKGSKVAVVGLGGLGHMALKLAKGMGAEVTLFTRSPGKEDEARRLGADGVVLSTNPDQMKDVADHFDLIIDTVPYEHDVNPYLSTLNLDGTLVLVGLVGALNPAVSTVPLIMGRKSVAGSLIGGLPETQEMLDFCAEKGITCDVEVIDIQYINQAYERMLKSDVKYRFVIDMASLKKEAV</sequence>
<dbReference type="FunFam" id="3.40.50.720:FF:000022">
    <property type="entry name" value="Cinnamyl alcohol dehydrogenase"/>
    <property type="match status" value="1"/>
</dbReference>
<dbReference type="InterPro" id="IPR029752">
    <property type="entry name" value="D-isomer_DH_CS1"/>
</dbReference>
<dbReference type="SUPFAM" id="SSF51735">
    <property type="entry name" value="NAD(P)-binding Rossmann-fold domains"/>
    <property type="match status" value="1"/>
</dbReference>
<dbReference type="CDD" id="cd05283">
    <property type="entry name" value="CAD1"/>
    <property type="match status" value="1"/>
</dbReference>
<dbReference type="Gene3D" id="3.40.50.720">
    <property type="entry name" value="NAD(P)-binding Rossmann-like Domain"/>
    <property type="match status" value="1"/>
</dbReference>
<proteinExistence type="inferred from homology"/>
<gene>
    <name evidence="7" type="ORF">EZJ58_4291</name>
</gene>
<comment type="similarity">
    <text evidence="5">Belongs to the zinc-containing alcohol dehydrogenase family.</text>
</comment>
<comment type="cofactor">
    <cofactor evidence="1 5">
        <name>Zn(2+)</name>
        <dbReference type="ChEBI" id="CHEBI:29105"/>
    </cofactor>
</comment>
<dbReference type="SUPFAM" id="SSF50129">
    <property type="entry name" value="GroES-like"/>
    <property type="match status" value="1"/>
</dbReference>
<keyword evidence="3 5" id="KW-0862">Zinc</keyword>
<dbReference type="PROSITE" id="PS00059">
    <property type="entry name" value="ADH_ZINC"/>
    <property type="match status" value="1"/>
</dbReference>
<dbReference type="GO" id="GO:0008106">
    <property type="term" value="F:alcohol dehydrogenase (NADP+) activity"/>
    <property type="evidence" value="ECO:0007669"/>
    <property type="project" value="UniProtKB-ARBA"/>
</dbReference>
<dbReference type="RefSeq" id="WP_132925169.1">
    <property type="nucleotide sequence ID" value="NZ_CP075169.1"/>
</dbReference>
<dbReference type="InterPro" id="IPR002328">
    <property type="entry name" value="ADH_Zn_CS"/>
</dbReference>
<dbReference type="PANTHER" id="PTHR42683">
    <property type="entry name" value="ALDEHYDE REDUCTASE"/>
    <property type="match status" value="1"/>
</dbReference>
<dbReference type="Gene3D" id="3.90.180.10">
    <property type="entry name" value="Medium-chain alcohol dehydrogenases, catalytic domain"/>
    <property type="match status" value="1"/>
</dbReference>
<dbReference type="PROSITE" id="PS00065">
    <property type="entry name" value="D_2_HYDROXYACID_DH_1"/>
    <property type="match status" value="1"/>
</dbReference>
<dbReference type="Proteomes" id="UP000294555">
    <property type="component" value="Unassembled WGS sequence"/>
</dbReference>
<evidence type="ECO:0000313" key="8">
    <source>
        <dbReference type="Proteomes" id="UP000294555"/>
    </source>
</evidence>
<evidence type="ECO:0000256" key="5">
    <source>
        <dbReference type="RuleBase" id="RU361277"/>
    </source>
</evidence>
<dbReference type="GO" id="GO:0008270">
    <property type="term" value="F:zinc ion binding"/>
    <property type="evidence" value="ECO:0007669"/>
    <property type="project" value="InterPro"/>
</dbReference>
<evidence type="ECO:0000256" key="1">
    <source>
        <dbReference type="ARBA" id="ARBA00001947"/>
    </source>
</evidence>
<dbReference type="InterPro" id="IPR011032">
    <property type="entry name" value="GroES-like_sf"/>
</dbReference>
<dbReference type="Pfam" id="PF00107">
    <property type="entry name" value="ADH_zinc_N"/>
    <property type="match status" value="1"/>
</dbReference>
<evidence type="ECO:0000313" key="7">
    <source>
        <dbReference type="EMBL" id="TCL06066.1"/>
    </source>
</evidence>